<dbReference type="AlphaFoldDB" id="A0A849AWN7"/>
<evidence type="ECO:0008006" key="3">
    <source>
        <dbReference type="Google" id="ProtNLM"/>
    </source>
</evidence>
<protein>
    <recommendedName>
        <fullName evidence="3">Acetone carboxylase</fullName>
    </recommendedName>
</protein>
<sequence>MSLPLPGAQPAARQCSAKGCRRDAAYAILWRNPKIHDEDRRKTWLACEEHRASLSDFLSLRAFPMEVVPIAEVTGD</sequence>
<dbReference type="RefSeq" id="WP_171158043.1">
    <property type="nucleotide sequence ID" value="NZ_JABENB010000003.1"/>
</dbReference>
<dbReference type="EMBL" id="JABENB010000003">
    <property type="protein sequence ID" value="NNG41082.1"/>
    <property type="molecule type" value="Genomic_DNA"/>
</dbReference>
<evidence type="ECO:0000313" key="2">
    <source>
        <dbReference type="Proteomes" id="UP000557772"/>
    </source>
</evidence>
<organism evidence="1 2">
    <name type="scientific">Flexivirga aerilata</name>
    <dbReference type="NCBI Taxonomy" id="1656889"/>
    <lineage>
        <taxon>Bacteria</taxon>
        <taxon>Bacillati</taxon>
        <taxon>Actinomycetota</taxon>
        <taxon>Actinomycetes</taxon>
        <taxon>Micrococcales</taxon>
        <taxon>Dermacoccaceae</taxon>
        <taxon>Flexivirga</taxon>
    </lineage>
</organism>
<gene>
    <name evidence="1" type="ORF">HJ588_17625</name>
</gene>
<keyword evidence="2" id="KW-1185">Reference proteome</keyword>
<dbReference type="Proteomes" id="UP000557772">
    <property type="component" value="Unassembled WGS sequence"/>
</dbReference>
<comment type="caution">
    <text evidence="1">The sequence shown here is derived from an EMBL/GenBank/DDBJ whole genome shotgun (WGS) entry which is preliminary data.</text>
</comment>
<reference evidence="1 2" key="1">
    <citation type="submission" date="2020-05" db="EMBL/GenBank/DDBJ databases">
        <title>Flexivirga sp. ID2601S isolated from air conditioner.</title>
        <authorList>
            <person name="Kim D.H."/>
        </authorList>
    </citation>
    <scope>NUCLEOTIDE SEQUENCE [LARGE SCALE GENOMIC DNA]</scope>
    <source>
        <strain evidence="1 2">ID2601S</strain>
    </source>
</reference>
<accession>A0A849AWN7</accession>
<name>A0A849AWN7_9MICO</name>
<proteinExistence type="predicted"/>
<evidence type="ECO:0000313" key="1">
    <source>
        <dbReference type="EMBL" id="NNG41082.1"/>
    </source>
</evidence>